<dbReference type="AlphaFoldDB" id="A0A4S8LFS2"/>
<dbReference type="EMBL" id="ML179433">
    <property type="protein sequence ID" value="THU87819.1"/>
    <property type="molecule type" value="Genomic_DNA"/>
</dbReference>
<evidence type="ECO:0000313" key="3">
    <source>
        <dbReference type="Proteomes" id="UP000297245"/>
    </source>
</evidence>
<protein>
    <submittedName>
        <fullName evidence="2">Uncharacterized protein</fullName>
    </submittedName>
</protein>
<evidence type="ECO:0000313" key="2">
    <source>
        <dbReference type="EMBL" id="THU87819.1"/>
    </source>
</evidence>
<reference evidence="2 3" key="1">
    <citation type="journal article" date="2019" name="Nat. Ecol. Evol.">
        <title>Megaphylogeny resolves global patterns of mushroom evolution.</title>
        <authorList>
            <person name="Varga T."/>
            <person name="Krizsan K."/>
            <person name="Foldi C."/>
            <person name="Dima B."/>
            <person name="Sanchez-Garcia M."/>
            <person name="Sanchez-Ramirez S."/>
            <person name="Szollosi G.J."/>
            <person name="Szarkandi J.G."/>
            <person name="Papp V."/>
            <person name="Albert L."/>
            <person name="Andreopoulos W."/>
            <person name="Angelini C."/>
            <person name="Antonin V."/>
            <person name="Barry K.W."/>
            <person name="Bougher N.L."/>
            <person name="Buchanan P."/>
            <person name="Buyck B."/>
            <person name="Bense V."/>
            <person name="Catcheside P."/>
            <person name="Chovatia M."/>
            <person name="Cooper J."/>
            <person name="Damon W."/>
            <person name="Desjardin D."/>
            <person name="Finy P."/>
            <person name="Geml J."/>
            <person name="Haridas S."/>
            <person name="Hughes K."/>
            <person name="Justo A."/>
            <person name="Karasinski D."/>
            <person name="Kautmanova I."/>
            <person name="Kiss B."/>
            <person name="Kocsube S."/>
            <person name="Kotiranta H."/>
            <person name="LaButti K.M."/>
            <person name="Lechner B.E."/>
            <person name="Liimatainen K."/>
            <person name="Lipzen A."/>
            <person name="Lukacs Z."/>
            <person name="Mihaltcheva S."/>
            <person name="Morgado L.N."/>
            <person name="Niskanen T."/>
            <person name="Noordeloos M.E."/>
            <person name="Ohm R.A."/>
            <person name="Ortiz-Santana B."/>
            <person name="Ovrebo C."/>
            <person name="Racz N."/>
            <person name="Riley R."/>
            <person name="Savchenko A."/>
            <person name="Shiryaev A."/>
            <person name="Soop K."/>
            <person name="Spirin V."/>
            <person name="Szebenyi C."/>
            <person name="Tomsovsky M."/>
            <person name="Tulloss R.E."/>
            <person name="Uehling J."/>
            <person name="Grigoriev I.V."/>
            <person name="Vagvolgyi C."/>
            <person name="Papp T."/>
            <person name="Martin F.M."/>
            <person name="Miettinen O."/>
            <person name="Hibbett D.S."/>
            <person name="Nagy L.G."/>
        </authorList>
    </citation>
    <scope>NUCLEOTIDE SEQUENCE [LARGE SCALE GENOMIC DNA]</scope>
    <source>
        <strain evidence="2 3">CBS 962.96</strain>
    </source>
</reference>
<dbReference type="Proteomes" id="UP000297245">
    <property type="component" value="Unassembled WGS sequence"/>
</dbReference>
<feature type="region of interest" description="Disordered" evidence="1">
    <location>
        <begin position="100"/>
        <end position="138"/>
    </location>
</feature>
<evidence type="ECO:0000256" key="1">
    <source>
        <dbReference type="SAM" id="MobiDB-lite"/>
    </source>
</evidence>
<sequence>MGRGKGPMWAYFWQGKTAISVHFRAHCLGCIRRHMSKPEPTDADTLKLEDDTSFKAACEKAGSVLGTKAAMVVHILGGEKACRNVSAAAVAKAKELWKKEQKKKRTRGGEDGFIRKKTYRPGTVKGKKIENPGTPGTL</sequence>
<gene>
    <name evidence="2" type="ORF">K435DRAFT_866869</name>
</gene>
<keyword evidence="3" id="KW-1185">Reference proteome</keyword>
<organism evidence="2 3">
    <name type="scientific">Dendrothele bispora (strain CBS 962.96)</name>
    <dbReference type="NCBI Taxonomy" id="1314807"/>
    <lineage>
        <taxon>Eukaryota</taxon>
        <taxon>Fungi</taxon>
        <taxon>Dikarya</taxon>
        <taxon>Basidiomycota</taxon>
        <taxon>Agaricomycotina</taxon>
        <taxon>Agaricomycetes</taxon>
        <taxon>Agaricomycetidae</taxon>
        <taxon>Agaricales</taxon>
        <taxon>Agaricales incertae sedis</taxon>
        <taxon>Dendrothele</taxon>
    </lineage>
</organism>
<proteinExistence type="predicted"/>
<accession>A0A4S8LFS2</accession>
<name>A0A4S8LFS2_DENBC</name>
<dbReference type="OrthoDB" id="3064117at2759"/>